<keyword evidence="2" id="KW-1185">Reference proteome</keyword>
<accession>A0ABQ5EVZ9</accession>
<proteinExistence type="predicted"/>
<name>A0ABQ5EVZ9_9ASTR</name>
<reference evidence="1" key="1">
    <citation type="journal article" date="2022" name="Int. J. Mol. Sci.">
        <title>Draft Genome of Tanacetum Coccineum: Genomic Comparison of Closely Related Tanacetum-Family Plants.</title>
        <authorList>
            <person name="Yamashiro T."/>
            <person name="Shiraishi A."/>
            <person name="Nakayama K."/>
            <person name="Satake H."/>
        </authorList>
    </citation>
    <scope>NUCLEOTIDE SEQUENCE</scope>
</reference>
<organism evidence="1 2">
    <name type="scientific">Tanacetum coccineum</name>
    <dbReference type="NCBI Taxonomy" id="301880"/>
    <lineage>
        <taxon>Eukaryota</taxon>
        <taxon>Viridiplantae</taxon>
        <taxon>Streptophyta</taxon>
        <taxon>Embryophyta</taxon>
        <taxon>Tracheophyta</taxon>
        <taxon>Spermatophyta</taxon>
        <taxon>Magnoliopsida</taxon>
        <taxon>eudicotyledons</taxon>
        <taxon>Gunneridae</taxon>
        <taxon>Pentapetalae</taxon>
        <taxon>asterids</taxon>
        <taxon>campanulids</taxon>
        <taxon>Asterales</taxon>
        <taxon>Asteraceae</taxon>
        <taxon>Asteroideae</taxon>
        <taxon>Anthemideae</taxon>
        <taxon>Anthemidinae</taxon>
        <taxon>Tanacetum</taxon>
    </lineage>
</organism>
<gene>
    <name evidence="1" type="ORF">Tco_0990290</name>
</gene>
<dbReference type="EMBL" id="BQNB010016739">
    <property type="protein sequence ID" value="GJT55236.1"/>
    <property type="molecule type" value="Genomic_DNA"/>
</dbReference>
<evidence type="ECO:0000313" key="2">
    <source>
        <dbReference type="Proteomes" id="UP001151760"/>
    </source>
</evidence>
<sequence length="109" mass="12522">MAIVVPEIRPRTLELKHGLLKPVQNMQFFWTDKKILMPHRFFNKFTYYDEVPKSRVLRNKFGCAKVSLSTTTPGISSEVAELKDMVKAVLLDEKNQSPAPILVKGLRIH</sequence>
<protein>
    <submittedName>
        <fullName evidence="1">Uncharacterized protein</fullName>
    </submittedName>
</protein>
<comment type="caution">
    <text evidence="1">The sequence shown here is derived from an EMBL/GenBank/DDBJ whole genome shotgun (WGS) entry which is preliminary data.</text>
</comment>
<evidence type="ECO:0000313" key="1">
    <source>
        <dbReference type="EMBL" id="GJT55236.1"/>
    </source>
</evidence>
<reference evidence="1" key="2">
    <citation type="submission" date="2022-01" db="EMBL/GenBank/DDBJ databases">
        <authorList>
            <person name="Yamashiro T."/>
            <person name="Shiraishi A."/>
            <person name="Satake H."/>
            <person name="Nakayama K."/>
        </authorList>
    </citation>
    <scope>NUCLEOTIDE SEQUENCE</scope>
</reference>
<dbReference type="Proteomes" id="UP001151760">
    <property type="component" value="Unassembled WGS sequence"/>
</dbReference>